<organism evidence="2">
    <name type="scientific">Fagus sylvatica</name>
    <name type="common">Beechnut</name>
    <dbReference type="NCBI Taxonomy" id="28930"/>
    <lineage>
        <taxon>Eukaryota</taxon>
        <taxon>Viridiplantae</taxon>
        <taxon>Streptophyta</taxon>
        <taxon>Embryophyta</taxon>
        <taxon>Tracheophyta</taxon>
        <taxon>Spermatophyta</taxon>
        <taxon>Magnoliopsida</taxon>
        <taxon>eudicotyledons</taxon>
        <taxon>Gunneridae</taxon>
        <taxon>Pentapetalae</taxon>
        <taxon>rosids</taxon>
        <taxon>fabids</taxon>
        <taxon>Fagales</taxon>
        <taxon>Fagaceae</taxon>
        <taxon>Fagus</taxon>
    </lineage>
</organism>
<gene>
    <name evidence="2" type="ORF">FSB_LOCUS12076</name>
</gene>
<feature type="compositionally biased region" description="Low complexity" evidence="1">
    <location>
        <begin position="214"/>
        <end position="234"/>
    </location>
</feature>
<evidence type="ECO:0000313" key="2">
    <source>
        <dbReference type="EMBL" id="SPC84194.1"/>
    </source>
</evidence>
<reference evidence="2" key="1">
    <citation type="submission" date="2018-02" db="EMBL/GenBank/DDBJ databases">
        <authorList>
            <person name="Cohen D.B."/>
            <person name="Kent A.D."/>
        </authorList>
    </citation>
    <scope>NUCLEOTIDE SEQUENCE</scope>
</reference>
<feature type="compositionally biased region" description="Basic and acidic residues" evidence="1">
    <location>
        <begin position="245"/>
        <end position="254"/>
    </location>
</feature>
<feature type="region of interest" description="Disordered" evidence="1">
    <location>
        <begin position="187"/>
        <end position="254"/>
    </location>
</feature>
<proteinExistence type="predicted"/>
<dbReference type="AlphaFoldDB" id="A0A2N9FBM7"/>
<dbReference type="EMBL" id="OIVN01000693">
    <property type="protein sequence ID" value="SPC84194.1"/>
    <property type="molecule type" value="Genomic_DNA"/>
</dbReference>
<feature type="compositionally biased region" description="Pro residues" evidence="1">
    <location>
        <begin position="187"/>
        <end position="196"/>
    </location>
</feature>
<protein>
    <submittedName>
        <fullName evidence="2">Uncharacterized protein</fullName>
    </submittedName>
</protein>
<name>A0A2N9FBM7_FAGSY</name>
<accession>A0A2N9FBM7</accession>
<sequence length="254" mass="27296">MGFVGLHIGSMGPVRPRSDPARLLQASSETICLPRLHQTPSRPQSASVLIYLGFNPNCSASVQTSRPFQTQIWSISPSTQSVSASPSHLGLGLVLHDPSRLRQALLGPERPSSDPICSSSVQTAPSLSDLPLFSPICSSLVQSAPSQSDLPLFSPICPIPVRSAPLQSDLLLLSPICSVSPRYAPPWPRSTPPYPDPLGISKKRPSLTLAPNWSASPRSVMAPSSPSRSRSSPPHQETHQFFTLQRDRSDSMPS</sequence>
<evidence type="ECO:0000256" key="1">
    <source>
        <dbReference type="SAM" id="MobiDB-lite"/>
    </source>
</evidence>